<evidence type="ECO:0000313" key="4">
    <source>
        <dbReference type="EMBL" id="KAF2008639.1"/>
    </source>
</evidence>
<feature type="coiled-coil region" evidence="2">
    <location>
        <begin position="142"/>
        <end position="239"/>
    </location>
</feature>
<feature type="region of interest" description="Disordered" evidence="3">
    <location>
        <begin position="1"/>
        <end position="27"/>
    </location>
</feature>
<evidence type="ECO:0000313" key="5">
    <source>
        <dbReference type="Proteomes" id="UP000799778"/>
    </source>
</evidence>
<name>A0A6A5X6S9_9PLEO</name>
<dbReference type="InterPro" id="IPR009252">
    <property type="entry name" value="Cell_div_ZapB"/>
</dbReference>
<dbReference type="Proteomes" id="UP000799778">
    <property type="component" value="Unassembled WGS sequence"/>
</dbReference>
<dbReference type="GO" id="GO:0090529">
    <property type="term" value="P:cell septum assembly"/>
    <property type="evidence" value="ECO:0007669"/>
    <property type="project" value="InterPro"/>
</dbReference>
<dbReference type="GeneID" id="54290283"/>
<keyword evidence="5" id="KW-1185">Reference proteome</keyword>
<dbReference type="OrthoDB" id="10255522at2759"/>
<accession>A0A6A5X6S9</accession>
<evidence type="ECO:0000256" key="1">
    <source>
        <dbReference type="ARBA" id="ARBA00023054"/>
    </source>
</evidence>
<organism evidence="4 5">
    <name type="scientific">Aaosphaeria arxii CBS 175.79</name>
    <dbReference type="NCBI Taxonomy" id="1450172"/>
    <lineage>
        <taxon>Eukaryota</taxon>
        <taxon>Fungi</taxon>
        <taxon>Dikarya</taxon>
        <taxon>Ascomycota</taxon>
        <taxon>Pezizomycotina</taxon>
        <taxon>Dothideomycetes</taxon>
        <taxon>Pleosporomycetidae</taxon>
        <taxon>Pleosporales</taxon>
        <taxon>Pleosporales incertae sedis</taxon>
        <taxon>Aaosphaeria</taxon>
    </lineage>
</organism>
<dbReference type="Pfam" id="PF06005">
    <property type="entry name" value="ZapB"/>
    <property type="match status" value="1"/>
</dbReference>
<sequence>MKHQPVEGPHPNLAEMQPTATNSLGRINLEETGEGITIAQPDHVQTPSASIPHSESAQTLEEQLIKHTAELKIKTASLEASINERQLALARILHASNVTSEDDDLLEQGEQSRAYCGGEAESELRQAASVLPPPATRPIQGLGHLLDELQKAQDEIRKLKDENSRLKDENSELKDENSELEVENSGLEDDLASLQKDYAGLYRNVGILRQENAKLYQDVDILNQEIHRLNLEGDMLQQNATG</sequence>
<dbReference type="RefSeq" id="XP_033376978.1">
    <property type="nucleotide sequence ID" value="XM_033532886.1"/>
</dbReference>
<evidence type="ECO:0000256" key="2">
    <source>
        <dbReference type="SAM" id="Coils"/>
    </source>
</evidence>
<reference evidence="4" key="1">
    <citation type="journal article" date="2020" name="Stud. Mycol.">
        <title>101 Dothideomycetes genomes: a test case for predicting lifestyles and emergence of pathogens.</title>
        <authorList>
            <person name="Haridas S."/>
            <person name="Albert R."/>
            <person name="Binder M."/>
            <person name="Bloem J."/>
            <person name="Labutti K."/>
            <person name="Salamov A."/>
            <person name="Andreopoulos B."/>
            <person name="Baker S."/>
            <person name="Barry K."/>
            <person name="Bills G."/>
            <person name="Bluhm B."/>
            <person name="Cannon C."/>
            <person name="Castanera R."/>
            <person name="Culley D."/>
            <person name="Daum C."/>
            <person name="Ezra D."/>
            <person name="Gonzalez J."/>
            <person name="Henrissat B."/>
            <person name="Kuo A."/>
            <person name="Liang C."/>
            <person name="Lipzen A."/>
            <person name="Lutzoni F."/>
            <person name="Magnuson J."/>
            <person name="Mondo S."/>
            <person name="Nolan M."/>
            <person name="Ohm R."/>
            <person name="Pangilinan J."/>
            <person name="Park H.-J."/>
            <person name="Ramirez L."/>
            <person name="Alfaro M."/>
            <person name="Sun H."/>
            <person name="Tritt A."/>
            <person name="Yoshinaga Y."/>
            <person name="Zwiers L.-H."/>
            <person name="Turgeon B."/>
            <person name="Goodwin S."/>
            <person name="Spatafora J."/>
            <person name="Crous P."/>
            <person name="Grigoriev I."/>
        </authorList>
    </citation>
    <scope>NUCLEOTIDE SEQUENCE</scope>
    <source>
        <strain evidence="4">CBS 175.79</strain>
    </source>
</reference>
<dbReference type="GO" id="GO:0005737">
    <property type="term" value="C:cytoplasm"/>
    <property type="evidence" value="ECO:0007669"/>
    <property type="project" value="InterPro"/>
</dbReference>
<dbReference type="EMBL" id="ML978082">
    <property type="protein sequence ID" value="KAF2008639.1"/>
    <property type="molecule type" value="Genomic_DNA"/>
</dbReference>
<protein>
    <submittedName>
        <fullName evidence="4">Uncharacterized protein</fullName>
    </submittedName>
</protein>
<evidence type="ECO:0000256" key="3">
    <source>
        <dbReference type="SAM" id="MobiDB-lite"/>
    </source>
</evidence>
<gene>
    <name evidence="4" type="ORF">BU24DRAFT_475100</name>
</gene>
<dbReference type="AlphaFoldDB" id="A0A6A5X6S9"/>
<proteinExistence type="predicted"/>
<dbReference type="Gene3D" id="1.20.5.340">
    <property type="match status" value="1"/>
</dbReference>
<keyword evidence="1 2" id="KW-0175">Coiled coil</keyword>